<gene>
    <name evidence="7" type="ordered locus">Solca_2443</name>
</gene>
<evidence type="ECO:0000256" key="4">
    <source>
        <dbReference type="ARBA" id="ARBA00023284"/>
    </source>
</evidence>
<evidence type="ECO:0000259" key="6">
    <source>
        <dbReference type="PROSITE" id="PS51352"/>
    </source>
</evidence>
<evidence type="ECO:0000256" key="3">
    <source>
        <dbReference type="ARBA" id="ARBA00023157"/>
    </source>
</evidence>
<evidence type="ECO:0000313" key="7">
    <source>
        <dbReference type="EMBL" id="AFD07484.1"/>
    </source>
</evidence>
<dbReference type="KEGG" id="scn:Solca_2443"/>
<dbReference type="CDD" id="cd02966">
    <property type="entry name" value="TlpA_like_family"/>
    <property type="match status" value="1"/>
</dbReference>
<dbReference type="GO" id="GO:0017004">
    <property type="term" value="P:cytochrome complex assembly"/>
    <property type="evidence" value="ECO:0007669"/>
    <property type="project" value="UniProtKB-KW"/>
</dbReference>
<dbReference type="PROSITE" id="PS51352">
    <property type="entry name" value="THIOREDOXIN_2"/>
    <property type="match status" value="1"/>
</dbReference>
<evidence type="ECO:0000256" key="2">
    <source>
        <dbReference type="ARBA" id="ARBA00022748"/>
    </source>
</evidence>
<feature type="domain" description="Thioredoxin" evidence="6">
    <location>
        <begin position="238"/>
        <end position="377"/>
    </location>
</feature>
<comment type="subcellular location">
    <subcellularLocation>
        <location evidence="1">Cell envelope</location>
    </subcellularLocation>
</comment>
<dbReference type="Pfam" id="PF00578">
    <property type="entry name" value="AhpC-TSA"/>
    <property type="match status" value="1"/>
</dbReference>
<protein>
    <submittedName>
        <fullName evidence="7">Peroxiredoxin</fullName>
    </submittedName>
</protein>
<feature type="signal peptide" evidence="5">
    <location>
        <begin position="1"/>
        <end position="20"/>
    </location>
</feature>
<keyword evidence="4" id="KW-0676">Redox-active center</keyword>
<evidence type="ECO:0000256" key="5">
    <source>
        <dbReference type="SAM" id="SignalP"/>
    </source>
</evidence>
<organism evidence="7 8">
    <name type="scientific">Solitalea canadensis (strain ATCC 29591 / DSM 3403 / JCM 21819 / LMG 8368 / NBRC 15130 / NCIMB 12057 / USAM 9D)</name>
    <name type="common">Flexibacter canadensis</name>
    <dbReference type="NCBI Taxonomy" id="929556"/>
    <lineage>
        <taxon>Bacteria</taxon>
        <taxon>Pseudomonadati</taxon>
        <taxon>Bacteroidota</taxon>
        <taxon>Sphingobacteriia</taxon>
        <taxon>Sphingobacteriales</taxon>
        <taxon>Sphingobacteriaceae</taxon>
        <taxon>Solitalea</taxon>
    </lineage>
</organism>
<dbReference type="HOGENOM" id="CLU_042529_1_0_10"/>
<dbReference type="InterPro" id="IPR013766">
    <property type="entry name" value="Thioredoxin_domain"/>
</dbReference>
<keyword evidence="8" id="KW-1185">Reference proteome</keyword>
<proteinExistence type="predicted"/>
<dbReference type="Gene3D" id="3.90.20.10">
    <property type="match status" value="1"/>
</dbReference>
<dbReference type="eggNOG" id="COG0526">
    <property type="taxonomic scope" value="Bacteria"/>
</dbReference>
<dbReference type="Proteomes" id="UP000007590">
    <property type="component" value="Chromosome"/>
</dbReference>
<keyword evidence="3" id="KW-1015">Disulfide bond</keyword>
<keyword evidence="2" id="KW-0201">Cytochrome c-type biogenesis</keyword>
<dbReference type="GO" id="GO:0016491">
    <property type="term" value="F:oxidoreductase activity"/>
    <property type="evidence" value="ECO:0007669"/>
    <property type="project" value="InterPro"/>
</dbReference>
<reference evidence="7" key="1">
    <citation type="submission" date="2012-02" db="EMBL/GenBank/DDBJ databases">
        <title>The complete genome of Solitalea canadensis DSM 3403.</title>
        <authorList>
            <consortium name="US DOE Joint Genome Institute (JGI-PGF)"/>
            <person name="Lucas S."/>
            <person name="Copeland A."/>
            <person name="Lapidus A."/>
            <person name="Glavina del Rio T."/>
            <person name="Dalin E."/>
            <person name="Tice H."/>
            <person name="Bruce D."/>
            <person name="Goodwin L."/>
            <person name="Pitluck S."/>
            <person name="Peters L."/>
            <person name="Ovchinnikova G."/>
            <person name="Lu M."/>
            <person name="Kyrpides N."/>
            <person name="Mavromatis K."/>
            <person name="Ivanova N."/>
            <person name="Brettin T."/>
            <person name="Detter J.C."/>
            <person name="Han C."/>
            <person name="Larimer F."/>
            <person name="Land M."/>
            <person name="Hauser L."/>
            <person name="Markowitz V."/>
            <person name="Cheng J.-F."/>
            <person name="Hugenholtz P."/>
            <person name="Woyke T."/>
            <person name="Wu D."/>
            <person name="Spring S."/>
            <person name="Schroeder M."/>
            <person name="Kopitz M."/>
            <person name="Brambilla E."/>
            <person name="Klenk H.-P."/>
            <person name="Eisen J.A."/>
        </authorList>
    </citation>
    <scope>NUCLEOTIDE SEQUENCE</scope>
    <source>
        <strain evidence="7">DSM 3403</strain>
    </source>
</reference>
<dbReference type="GO" id="GO:0030313">
    <property type="term" value="C:cell envelope"/>
    <property type="evidence" value="ECO:0007669"/>
    <property type="project" value="UniProtKB-SubCell"/>
</dbReference>
<dbReference type="AlphaFoldDB" id="H8KRF9"/>
<dbReference type="SUPFAM" id="SSF52833">
    <property type="entry name" value="Thioredoxin-like"/>
    <property type="match status" value="1"/>
</dbReference>
<dbReference type="InterPro" id="IPR000866">
    <property type="entry name" value="AhpC/TSA"/>
</dbReference>
<dbReference type="RefSeq" id="WP_014680711.1">
    <property type="nucleotide sequence ID" value="NC_017770.1"/>
</dbReference>
<dbReference type="EMBL" id="CP003349">
    <property type="protein sequence ID" value="AFD07484.1"/>
    <property type="molecule type" value="Genomic_DNA"/>
</dbReference>
<dbReference type="InterPro" id="IPR036249">
    <property type="entry name" value="Thioredoxin-like_sf"/>
</dbReference>
<accession>H8KRF9</accession>
<sequence length="377" mass="42920">MLLRLLFLFTTCLLSLFSVAQTVVYPYKIKGHLDGVGNGKVYVYFYDKGRSGDLRIDSTDTVNGDFVFSSVVAEPVMAYLLAKSEYYSPGSTNFKKQPRLQFFIENGYNINIDGRYGSLDKAKVSGGMINADYARYLNAIQIVNNQLEVLVDKMKLADANQMKELQEEQKRINNKLLEQTERFIKQNPGDMLSVWLAGNILKERITAQEECYNVLMPEIKQTSWGKKLGTQVSANKTQKNGVKAPDFVRKGIDGKDIYLSGYRGKYVVLTFWSSWCAPCRTDNSQLKAMYDTYKDKGVEFISVSLDKDLDQWLQAVRADKLNWPQINAFYKDKDGKIAVSYNVKALPTQVLIDPNGIIVDRFTETQKLRNKLLTVLK</sequence>
<evidence type="ECO:0000256" key="1">
    <source>
        <dbReference type="ARBA" id="ARBA00004196"/>
    </source>
</evidence>
<dbReference type="PANTHER" id="PTHR42852:SF6">
    <property type="entry name" value="THIOL:DISULFIDE INTERCHANGE PROTEIN DSBE"/>
    <property type="match status" value="1"/>
</dbReference>
<dbReference type="OrthoDB" id="750178at2"/>
<dbReference type="Gene3D" id="3.40.30.10">
    <property type="entry name" value="Glutaredoxin"/>
    <property type="match status" value="1"/>
</dbReference>
<feature type="chain" id="PRO_5003613813" evidence="5">
    <location>
        <begin position="21"/>
        <end position="377"/>
    </location>
</feature>
<dbReference type="GO" id="GO:0016209">
    <property type="term" value="F:antioxidant activity"/>
    <property type="evidence" value="ECO:0007669"/>
    <property type="project" value="InterPro"/>
</dbReference>
<name>H8KRF9_SOLCM</name>
<dbReference type="InterPro" id="IPR050553">
    <property type="entry name" value="Thioredoxin_ResA/DsbE_sf"/>
</dbReference>
<evidence type="ECO:0000313" key="8">
    <source>
        <dbReference type="Proteomes" id="UP000007590"/>
    </source>
</evidence>
<dbReference type="Pfam" id="PF14289">
    <property type="entry name" value="DUF4369"/>
    <property type="match status" value="1"/>
</dbReference>
<dbReference type="InterPro" id="IPR025380">
    <property type="entry name" value="DUF4369"/>
</dbReference>
<dbReference type="InterPro" id="IPR017937">
    <property type="entry name" value="Thioredoxin_CS"/>
</dbReference>
<dbReference type="STRING" id="929556.Solca_2443"/>
<dbReference type="PROSITE" id="PS00194">
    <property type="entry name" value="THIOREDOXIN_1"/>
    <property type="match status" value="1"/>
</dbReference>
<dbReference type="PANTHER" id="PTHR42852">
    <property type="entry name" value="THIOL:DISULFIDE INTERCHANGE PROTEIN DSBE"/>
    <property type="match status" value="1"/>
</dbReference>
<keyword evidence="5" id="KW-0732">Signal</keyword>